<dbReference type="Gene3D" id="3.40.50.1000">
    <property type="entry name" value="HAD superfamily/HAD-like"/>
    <property type="match status" value="1"/>
</dbReference>
<evidence type="ECO:0000256" key="4">
    <source>
        <dbReference type="ARBA" id="ARBA00022723"/>
    </source>
</evidence>
<dbReference type="InterPro" id="IPR050793">
    <property type="entry name" value="CMP-NeuNAc_synthase"/>
</dbReference>
<dbReference type="SFLD" id="SFLDS00003">
    <property type="entry name" value="Haloacid_Dehalogenase"/>
    <property type="match status" value="1"/>
</dbReference>
<dbReference type="FunFam" id="3.40.50.1000:FF:000029">
    <property type="entry name" value="3-deoxy-D-manno-octulosonate 8-phosphate phosphatase KdsC"/>
    <property type="match status" value="1"/>
</dbReference>
<protein>
    <submittedName>
        <fullName evidence="8">3-deoxy-D-manno-octulosonate 8-phosphate phosphatase (KDO 8-P phosphatase)</fullName>
    </submittedName>
</protein>
<dbReference type="STRING" id="1640674.SAMN05216323_1001144"/>
<comment type="cofactor">
    <cofactor evidence="1 7">
        <name>Mg(2+)</name>
        <dbReference type="ChEBI" id="CHEBI:18420"/>
    </cofactor>
</comment>
<organism evidence="8 9">
    <name type="scientific">Williamwhitmania taraxaci</name>
    <dbReference type="NCBI Taxonomy" id="1640674"/>
    <lineage>
        <taxon>Bacteria</taxon>
        <taxon>Pseudomonadati</taxon>
        <taxon>Bacteroidota</taxon>
        <taxon>Bacteroidia</taxon>
        <taxon>Bacteroidales</taxon>
        <taxon>Williamwhitmaniaceae</taxon>
        <taxon>Williamwhitmania</taxon>
    </lineage>
</organism>
<proteinExistence type="inferred from homology"/>
<keyword evidence="5" id="KW-0378">Hydrolase</keyword>
<dbReference type="NCBIfam" id="TIGR01670">
    <property type="entry name" value="KdsC-phosphatas"/>
    <property type="match status" value="1"/>
</dbReference>
<feature type="binding site" evidence="7">
    <location>
        <position position="20"/>
    </location>
    <ligand>
        <name>substrate</name>
    </ligand>
</feature>
<gene>
    <name evidence="8" type="ORF">SAMN05216323_1001144</name>
</gene>
<dbReference type="GO" id="GO:0046872">
    <property type="term" value="F:metal ion binding"/>
    <property type="evidence" value="ECO:0007669"/>
    <property type="project" value="UniProtKB-KW"/>
</dbReference>
<dbReference type="GO" id="GO:0016788">
    <property type="term" value="F:hydrolase activity, acting on ester bonds"/>
    <property type="evidence" value="ECO:0007669"/>
    <property type="project" value="InterPro"/>
</dbReference>
<evidence type="ECO:0000256" key="7">
    <source>
        <dbReference type="PIRSR" id="PIRSR006118-2"/>
    </source>
</evidence>
<dbReference type="EMBL" id="FMYP01000001">
    <property type="protein sequence ID" value="SDB82008.1"/>
    <property type="molecule type" value="Genomic_DNA"/>
</dbReference>
<dbReference type="PIRSF" id="PIRSF006118">
    <property type="entry name" value="KDO8-P_Ptase"/>
    <property type="match status" value="1"/>
</dbReference>
<evidence type="ECO:0000256" key="3">
    <source>
        <dbReference type="ARBA" id="ARBA00011881"/>
    </source>
</evidence>
<evidence type="ECO:0000313" key="9">
    <source>
        <dbReference type="Proteomes" id="UP000199452"/>
    </source>
</evidence>
<comment type="similarity">
    <text evidence="2">Belongs to the KdsC family.</text>
</comment>
<keyword evidence="4 7" id="KW-0479">Metal-binding</keyword>
<evidence type="ECO:0000256" key="5">
    <source>
        <dbReference type="ARBA" id="ARBA00022801"/>
    </source>
</evidence>
<evidence type="ECO:0000256" key="1">
    <source>
        <dbReference type="ARBA" id="ARBA00001946"/>
    </source>
</evidence>
<sequence>MSKFFKDELKKVKAFAFDVDGVFTDGKVFLHPSGEMLRTSHMRDGYAVQLAIKMGFPVAIISGGKSESLRARFQGLGITDIYLGSQDKMNDLLDFHSKHSLAPEDILYMGDDLPDYEVLQKVGMSCCPSDAVAQIKGIVKYVSPFKGGEGCVRDVIEQVLRLQNHWPHV</sequence>
<accession>A0A1G6GJ32</accession>
<evidence type="ECO:0000256" key="2">
    <source>
        <dbReference type="ARBA" id="ARBA00005893"/>
    </source>
</evidence>
<dbReference type="SFLD" id="SFLDG01136">
    <property type="entry name" value="C1.6:_Phosphoserine_Phosphatas"/>
    <property type="match status" value="1"/>
</dbReference>
<keyword evidence="9" id="KW-1185">Reference proteome</keyword>
<feature type="binding site" evidence="7">
    <location>
        <position position="111"/>
    </location>
    <ligand>
        <name>Mg(2+)</name>
        <dbReference type="ChEBI" id="CHEBI:18420"/>
    </ligand>
</feature>
<dbReference type="InterPro" id="IPR036412">
    <property type="entry name" value="HAD-like_sf"/>
</dbReference>
<dbReference type="SFLD" id="SFLDG01138">
    <property type="entry name" value="C1.6.2:_Deoxy-d-mannose-octulo"/>
    <property type="match status" value="1"/>
</dbReference>
<reference evidence="8 9" key="1">
    <citation type="submission" date="2016-09" db="EMBL/GenBank/DDBJ databases">
        <authorList>
            <person name="Capua I."/>
            <person name="De Benedictis P."/>
            <person name="Joannis T."/>
            <person name="Lombin L.H."/>
            <person name="Cattoli G."/>
        </authorList>
    </citation>
    <scope>NUCLEOTIDE SEQUENCE [LARGE SCALE GENOMIC DNA]</scope>
    <source>
        <strain evidence="8 9">A7P-90m</strain>
    </source>
</reference>
<dbReference type="SUPFAM" id="SSF56784">
    <property type="entry name" value="HAD-like"/>
    <property type="match status" value="1"/>
</dbReference>
<dbReference type="InterPro" id="IPR010023">
    <property type="entry name" value="KdsC_fam"/>
</dbReference>
<dbReference type="PANTHER" id="PTHR21485:SF3">
    <property type="entry name" value="N-ACYLNEURAMINATE CYTIDYLYLTRANSFERASE"/>
    <property type="match status" value="1"/>
</dbReference>
<dbReference type="PANTHER" id="PTHR21485">
    <property type="entry name" value="HAD SUPERFAMILY MEMBERS CMAS AND KDSC"/>
    <property type="match status" value="1"/>
</dbReference>
<dbReference type="Pfam" id="PF08282">
    <property type="entry name" value="Hydrolase_3"/>
    <property type="match status" value="1"/>
</dbReference>
<comment type="subunit">
    <text evidence="3">Homotetramer.</text>
</comment>
<evidence type="ECO:0000256" key="6">
    <source>
        <dbReference type="ARBA" id="ARBA00022842"/>
    </source>
</evidence>
<dbReference type="Proteomes" id="UP000199452">
    <property type="component" value="Unassembled WGS sequence"/>
</dbReference>
<dbReference type="RefSeq" id="WP_092434215.1">
    <property type="nucleotide sequence ID" value="NZ_FMYP01000001.1"/>
</dbReference>
<keyword evidence="6 7" id="KW-0460">Magnesium</keyword>
<dbReference type="AlphaFoldDB" id="A0A1G6GJ32"/>
<feature type="binding site" evidence="7">
    <location>
        <position position="18"/>
    </location>
    <ligand>
        <name>Mg(2+)</name>
        <dbReference type="ChEBI" id="CHEBI:18420"/>
    </ligand>
</feature>
<evidence type="ECO:0000313" key="8">
    <source>
        <dbReference type="EMBL" id="SDB82008.1"/>
    </source>
</evidence>
<dbReference type="GO" id="GO:0008781">
    <property type="term" value="F:N-acylneuraminate cytidylyltransferase activity"/>
    <property type="evidence" value="ECO:0007669"/>
    <property type="project" value="TreeGrafter"/>
</dbReference>
<dbReference type="OrthoDB" id="9805604at2"/>
<dbReference type="CDD" id="cd01630">
    <property type="entry name" value="HAD_KDO-like"/>
    <property type="match status" value="1"/>
</dbReference>
<name>A0A1G6GJ32_9BACT</name>
<dbReference type="InterPro" id="IPR023214">
    <property type="entry name" value="HAD_sf"/>
</dbReference>